<feature type="domain" description="DUF7745" evidence="1">
    <location>
        <begin position="56"/>
        <end position="146"/>
    </location>
</feature>
<name>A0A9D4Y4Q8_PEA</name>
<evidence type="ECO:0000259" key="1">
    <source>
        <dbReference type="Pfam" id="PF24924"/>
    </source>
</evidence>
<dbReference type="InterPro" id="IPR056647">
    <property type="entry name" value="DUF7745"/>
</dbReference>
<dbReference type="Pfam" id="PF24924">
    <property type="entry name" value="DUF7745"/>
    <property type="match status" value="1"/>
</dbReference>
<accession>A0A9D4Y4Q8</accession>
<reference evidence="2 3" key="1">
    <citation type="journal article" date="2022" name="Nat. Genet.">
        <title>Improved pea reference genome and pan-genome highlight genomic features and evolutionary characteristics.</title>
        <authorList>
            <person name="Yang T."/>
            <person name="Liu R."/>
            <person name="Luo Y."/>
            <person name="Hu S."/>
            <person name="Wang D."/>
            <person name="Wang C."/>
            <person name="Pandey M.K."/>
            <person name="Ge S."/>
            <person name="Xu Q."/>
            <person name="Li N."/>
            <person name="Li G."/>
            <person name="Huang Y."/>
            <person name="Saxena R.K."/>
            <person name="Ji Y."/>
            <person name="Li M."/>
            <person name="Yan X."/>
            <person name="He Y."/>
            <person name="Liu Y."/>
            <person name="Wang X."/>
            <person name="Xiang C."/>
            <person name="Varshney R.K."/>
            <person name="Ding H."/>
            <person name="Gao S."/>
            <person name="Zong X."/>
        </authorList>
    </citation>
    <scope>NUCLEOTIDE SEQUENCE [LARGE SCALE GENOMIC DNA]</scope>
    <source>
        <strain evidence="2 3">cv. Zhongwan 6</strain>
    </source>
</reference>
<proteinExistence type="predicted"/>
<evidence type="ECO:0000313" key="3">
    <source>
        <dbReference type="Proteomes" id="UP001058974"/>
    </source>
</evidence>
<dbReference type="PANTHER" id="PTHR48201:SF12">
    <property type="entry name" value="AMINOTRANSFERASE-LIKE PLANT MOBILE DOMAIN-CONTAINING PROTEIN"/>
    <property type="match status" value="1"/>
</dbReference>
<evidence type="ECO:0000313" key="2">
    <source>
        <dbReference type="EMBL" id="KAI5430276.1"/>
    </source>
</evidence>
<dbReference type="Proteomes" id="UP001058974">
    <property type="component" value="Chromosome 3"/>
</dbReference>
<keyword evidence="3" id="KW-1185">Reference proteome</keyword>
<dbReference type="PANTHER" id="PTHR48201">
    <property type="entry name" value="PROTEIN, PUTATIVE-RELATED"/>
    <property type="match status" value="1"/>
</dbReference>
<dbReference type="AlphaFoldDB" id="A0A9D4Y4Q8"/>
<gene>
    <name evidence="2" type="ORF">KIW84_034745</name>
</gene>
<dbReference type="EMBL" id="JAMSHJ010000003">
    <property type="protein sequence ID" value="KAI5430276.1"/>
    <property type="molecule type" value="Genomic_DNA"/>
</dbReference>
<sequence>MNGVQVLVLLASLEAKDKGVVCDLLVIFDFSEVFHEDIIVLSPEREVEFSIDLVPEVYSSKGGIQGLPSEFLVAQATVYGKAMSEDAFEAIFVLLIYGLVLFPNIDKFVDVNAIRIFSVLNPVPILLGDTYFSLHLRNVKGSGAIV</sequence>
<protein>
    <recommendedName>
        <fullName evidence="1">DUF7745 domain-containing protein</fullName>
    </recommendedName>
</protein>
<comment type="caution">
    <text evidence="2">The sequence shown here is derived from an EMBL/GenBank/DDBJ whole genome shotgun (WGS) entry which is preliminary data.</text>
</comment>
<organism evidence="2 3">
    <name type="scientific">Pisum sativum</name>
    <name type="common">Garden pea</name>
    <name type="synonym">Lathyrus oleraceus</name>
    <dbReference type="NCBI Taxonomy" id="3888"/>
    <lineage>
        <taxon>Eukaryota</taxon>
        <taxon>Viridiplantae</taxon>
        <taxon>Streptophyta</taxon>
        <taxon>Embryophyta</taxon>
        <taxon>Tracheophyta</taxon>
        <taxon>Spermatophyta</taxon>
        <taxon>Magnoliopsida</taxon>
        <taxon>eudicotyledons</taxon>
        <taxon>Gunneridae</taxon>
        <taxon>Pentapetalae</taxon>
        <taxon>rosids</taxon>
        <taxon>fabids</taxon>
        <taxon>Fabales</taxon>
        <taxon>Fabaceae</taxon>
        <taxon>Papilionoideae</taxon>
        <taxon>50 kb inversion clade</taxon>
        <taxon>NPAAA clade</taxon>
        <taxon>Hologalegina</taxon>
        <taxon>IRL clade</taxon>
        <taxon>Fabeae</taxon>
        <taxon>Lathyrus</taxon>
    </lineage>
</organism>
<dbReference type="Gramene" id="Psat03G0474500-T1">
    <property type="protein sequence ID" value="KAI5430276.1"/>
    <property type="gene ID" value="KIW84_034745"/>
</dbReference>